<sequence length="180" mass="19250">MPPLLPHLFLLLSLPPTYTLELFYFQTGLIINSPPTNYALTTTFTPSFLCTHLTIPSSTTVSTTFLTNCGVLGDELIPGSGAPQEFFKRYCCEPGVFCGLRGRGVPGCCKRGVRCEEVREGAGGEVERWVEGGMLGVRVTEEEEGSGKESAGGRREVRWRAVGCGAMGISVLVASGIVIG</sequence>
<dbReference type="Proteomes" id="UP000298138">
    <property type="component" value="Unassembled WGS sequence"/>
</dbReference>
<keyword evidence="3" id="KW-1185">Reference proteome</keyword>
<dbReference type="InParanoid" id="A0A4S2MK52"/>
<evidence type="ECO:0000313" key="3">
    <source>
        <dbReference type="Proteomes" id="UP000298138"/>
    </source>
</evidence>
<proteinExistence type="predicted"/>
<keyword evidence="1" id="KW-0732">Signal</keyword>
<evidence type="ECO:0008006" key="4">
    <source>
        <dbReference type="Google" id="ProtNLM"/>
    </source>
</evidence>
<evidence type="ECO:0000256" key="1">
    <source>
        <dbReference type="SAM" id="SignalP"/>
    </source>
</evidence>
<protein>
    <recommendedName>
        <fullName evidence="4">Hydrophobin</fullName>
    </recommendedName>
</protein>
<accession>A0A4S2MK52</accession>
<gene>
    <name evidence="2" type="ORF">EX30DRAFT_374749</name>
</gene>
<dbReference type="AlphaFoldDB" id="A0A4S2MK52"/>
<evidence type="ECO:0000313" key="2">
    <source>
        <dbReference type="EMBL" id="TGZ77312.1"/>
    </source>
</evidence>
<feature type="signal peptide" evidence="1">
    <location>
        <begin position="1"/>
        <end position="19"/>
    </location>
</feature>
<name>A0A4S2MK52_9PEZI</name>
<reference evidence="2 3" key="1">
    <citation type="submission" date="2019-04" db="EMBL/GenBank/DDBJ databases">
        <title>Comparative genomics and transcriptomics to analyze fruiting body development in filamentous ascomycetes.</title>
        <authorList>
            <consortium name="DOE Joint Genome Institute"/>
            <person name="Lutkenhaus R."/>
            <person name="Traeger S."/>
            <person name="Breuer J."/>
            <person name="Kuo A."/>
            <person name="Lipzen A."/>
            <person name="Pangilinan J."/>
            <person name="Dilworth D."/>
            <person name="Sandor L."/>
            <person name="Poggeler S."/>
            <person name="Barry K."/>
            <person name="Grigoriev I.V."/>
            <person name="Nowrousian M."/>
        </authorList>
    </citation>
    <scope>NUCLEOTIDE SEQUENCE [LARGE SCALE GENOMIC DNA]</scope>
    <source>
        <strain evidence="2 3">CBS 389.68</strain>
    </source>
</reference>
<organism evidence="2 3">
    <name type="scientific">Ascodesmis nigricans</name>
    <dbReference type="NCBI Taxonomy" id="341454"/>
    <lineage>
        <taxon>Eukaryota</taxon>
        <taxon>Fungi</taxon>
        <taxon>Dikarya</taxon>
        <taxon>Ascomycota</taxon>
        <taxon>Pezizomycotina</taxon>
        <taxon>Pezizomycetes</taxon>
        <taxon>Pezizales</taxon>
        <taxon>Ascodesmidaceae</taxon>
        <taxon>Ascodesmis</taxon>
    </lineage>
</organism>
<dbReference type="EMBL" id="ML220155">
    <property type="protein sequence ID" value="TGZ77312.1"/>
    <property type="molecule type" value="Genomic_DNA"/>
</dbReference>
<feature type="chain" id="PRO_5020724785" description="Hydrophobin" evidence="1">
    <location>
        <begin position="20"/>
        <end position="180"/>
    </location>
</feature>